<accession>A0AC58SJN3</accession>
<protein>
    <submittedName>
        <fullName evidence="2">Uncharacterized protein LOC142168415</fullName>
    </submittedName>
</protein>
<proteinExistence type="predicted"/>
<keyword evidence="1" id="KW-1185">Reference proteome</keyword>
<evidence type="ECO:0000313" key="2">
    <source>
        <dbReference type="RefSeq" id="XP_075085193.1"/>
    </source>
</evidence>
<name>A0AC58SJN3_TOBAC</name>
<dbReference type="RefSeq" id="XP_075085193.1">
    <property type="nucleotide sequence ID" value="XM_075229092.1"/>
</dbReference>
<organism evidence="1 2">
    <name type="scientific">Nicotiana tabacum</name>
    <name type="common">Common tobacco</name>
    <dbReference type="NCBI Taxonomy" id="4097"/>
    <lineage>
        <taxon>Eukaryota</taxon>
        <taxon>Viridiplantae</taxon>
        <taxon>Streptophyta</taxon>
        <taxon>Embryophyta</taxon>
        <taxon>Tracheophyta</taxon>
        <taxon>Spermatophyta</taxon>
        <taxon>Magnoliopsida</taxon>
        <taxon>eudicotyledons</taxon>
        <taxon>Gunneridae</taxon>
        <taxon>Pentapetalae</taxon>
        <taxon>asterids</taxon>
        <taxon>lamiids</taxon>
        <taxon>Solanales</taxon>
        <taxon>Solanaceae</taxon>
        <taxon>Nicotianoideae</taxon>
        <taxon>Nicotianeae</taxon>
        <taxon>Nicotiana</taxon>
    </lineage>
</organism>
<dbReference type="Proteomes" id="UP000790787">
    <property type="component" value="Chromosome 13"/>
</dbReference>
<evidence type="ECO:0000313" key="1">
    <source>
        <dbReference type="Proteomes" id="UP000790787"/>
    </source>
</evidence>
<gene>
    <name evidence="2" type="primary">LOC142168415</name>
</gene>
<sequence>MAPGGRVSRQTTITGASTQASLSSDPSNSNNPIPNTDDSTRIRKGRGRTMGKGLEKMKKSIGRKMVIDIPVGKGRPVEAIPSAKLSNELGIIARNFLSLPNRWKELTREDKDAALIRCHEKFEINLDEHYTKDSCEDILKNRSRQWRYKLKKLFECASSEEEARKIEVPELTPENWNRLCDMWANPEHKRRCEINKVNRTKLKSNHFMGSRAFVAARAEIGVNEHGGVEPNRIEFYKSTHYSSEKGWSSPEAETNYNKMRDLRARSVSEQNPMTIDEIADNVLGTRSGYIKGLGYGPKPNTTTSTKRRTAELEDSLRRAKEDAATAQRGLQERLNAAETEVANQQIQIQTLTSELGTVRARQEEILNQMQRHFIGSSPSRLEVLHL</sequence>
<reference evidence="2" key="2">
    <citation type="submission" date="2025-08" db="UniProtKB">
        <authorList>
            <consortium name="RefSeq"/>
        </authorList>
    </citation>
    <scope>IDENTIFICATION</scope>
    <source>
        <tissue evidence="2">Leaf</tissue>
    </source>
</reference>
<reference evidence="1" key="1">
    <citation type="journal article" date="2014" name="Nat. Commun.">
        <title>The tobacco genome sequence and its comparison with those of tomato and potato.</title>
        <authorList>
            <person name="Sierro N."/>
            <person name="Battey J.N."/>
            <person name="Ouadi S."/>
            <person name="Bakaher N."/>
            <person name="Bovet L."/>
            <person name="Willig A."/>
            <person name="Goepfert S."/>
            <person name="Peitsch M.C."/>
            <person name="Ivanov N.V."/>
        </authorList>
    </citation>
    <scope>NUCLEOTIDE SEQUENCE [LARGE SCALE GENOMIC DNA]</scope>
</reference>